<sequence length="137" mass="15548">MISVAYITYRNCTGIVPADYTVGTTGKFLVDAFPGYLVCDRELQQHVELIEQSVRSRFLLLEYLLMYHDISVLSHEEKLSHFSTYDNDDGSCTLGKIVYTAYRSARVICGDYARRSTDLRLETKTAKESRLNSATVS</sequence>
<organism evidence="1 2">
    <name type="scientific">Necator americanus</name>
    <name type="common">Human hookworm</name>
    <dbReference type="NCBI Taxonomy" id="51031"/>
    <lineage>
        <taxon>Eukaryota</taxon>
        <taxon>Metazoa</taxon>
        <taxon>Ecdysozoa</taxon>
        <taxon>Nematoda</taxon>
        <taxon>Chromadorea</taxon>
        <taxon>Rhabditida</taxon>
        <taxon>Rhabditina</taxon>
        <taxon>Rhabditomorpha</taxon>
        <taxon>Strongyloidea</taxon>
        <taxon>Ancylostomatidae</taxon>
        <taxon>Bunostominae</taxon>
        <taxon>Necator</taxon>
    </lineage>
</organism>
<protein>
    <submittedName>
        <fullName evidence="1">Uncharacterized protein</fullName>
    </submittedName>
</protein>
<keyword evidence="2" id="KW-1185">Reference proteome</keyword>
<gene>
    <name evidence="1" type="primary">Necator_chrX.g22024</name>
    <name evidence="1" type="ORF">RB195_021863</name>
</gene>
<reference evidence="1 2" key="1">
    <citation type="submission" date="2023-08" db="EMBL/GenBank/DDBJ databases">
        <title>A Necator americanus chromosomal reference genome.</title>
        <authorList>
            <person name="Ilik V."/>
            <person name="Petrzelkova K.J."/>
            <person name="Pardy F."/>
            <person name="Fuh T."/>
            <person name="Niatou-Singa F.S."/>
            <person name="Gouil Q."/>
            <person name="Baker L."/>
            <person name="Ritchie M.E."/>
            <person name="Jex A.R."/>
            <person name="Gazzola D."/>
            <person name="Li H."/>
            <person name="Toshio Fujiwara R."/>
            <person name="Zhan B."/>
            <person name="Aroian R.V."/>
            <person name="Pafco B."/>
            <person name="Schwarz E.M."/>
        </authorList>
    </citation>
    <scope>NUCLEOTIDE SEQUENCE [LARGE SCALE GENOMIC DNA]</scope>
    <source>
        <strain evidence="1 2">Aroian</strain>
        <tissue evidence="1">Whole animal</tissue>
    </source>
</reference>
<dbReference type="EMBL" id="JAVFWL010000006">
    <property type="protein sequence ID" value="KAK6760559.1"/>
    <property type="molecule type" value="Genomic_DNA"/>
</dbReference>
<proteinExistence type="predicted"/>
<evidence type="ECO:0000313" key="1">
    <source>
        <dbReference type="EMBL" id="KAK6760559.1"/>
    </source>
</evidence>
<evidence type="ECO:0000313" key="2">
    <source>
        <dbReference type="Proteomes" id="UP001303046"/>
    </source>
</evidence>
<name>A0ABR1ECZ8_NECAM</name>
<accession>A0ABR1ECZ8</accession>
<dbReference type="Proteomes" id="UP001303046">
    <property type="component" value="Unassembled WGS sequence"/>
</dbReference>
<comment type="caution">
    <text evidence="1">The sequence shown here is derived from an EMBL/GenBank/DDBJ whole genome shotgun (WGS) entry which is preliminary data.</text>
</comment>